<dbReference type="PANTHER" id="PTHR10628">
    <property type="entry name" value="SIALIDASE"/>
    <property type="match status" value="1"/>
</dbReference>
<keyword evidence="8" id="KW-1185">Reference proteome</keyword>
<dbReference type="InterPro" id="IPR026856">
    <property type="entry name" value="Sialidase_fam"/>
</dbReference>
<gene>
    <name evidence="7" type="ORF">DTL70_20025</name>
</gene>
<dbReference type="EC" id="3.2.1.18" evidence="3"/>
<dbReference type="RefSeq" id="WP_114023364.1">
    <property type="nucleotide sequence ID" value="NZ_QOIN01000047.1"/>
</dbReference>
<dbReference type="GO" id="GO:0006689">
    <property type="term" value="P:ganglioside catabolic process"/>
    <property type="evidence" value="ECO:0007669"/>
    <property type="project" value="TreeGrafter"/>
</dbReference>
<comment type="catalytic activity">
    <reaction evidence="1">
        <text>Hydrolysis of alpha-(2-&gt;3)-, alpha-(2-&gt;6)-, alpha-(2-&gt;8)- glycosidic linkages of terminal sialic acid residues in oligosaccharides, glycoproteins, glycolipids, colominic acid and synthetic substrates.</text>
        <dbReference type="EC" id="3.2.1.18"/>
    </reaction>
</comment>
<dbReference type="AlphaFoldDB" id="A0A367ET59"/>
<evidence type="ECO:0000259" key="6">
    <source>
        <dbReference type="Pfam" id="PF13088"/>
    </source>
</evidence>
<sequence>MRTSARALAALTVLAAAGTALTVPATATAAPAGLNARAAMNCSTGQLQLILENQSGSEQTFTVEGPDGGASYTRTVAADSSTQLEWKRADGTAYHLVTTGSGGFQRTQRGTVGCGLESGTPQLNTTKLFGTDTTFHGLLGDDGKEYDGTAESVRIPALATTNDGTILAATDARVEGSGDLPGNIQVGLRRSTDNGASWDDARIIAHADKTDTGTGDASFLVDRESGRVFLFYNFARPGTNFFQDGPDGGQHLTYLSSDDNGKTWSDPVDVHAQIRQPGWKNQFASSGHGIQTSDGRLLQPVVYRDERGTHTGNLISDDHGRTWRAGAEAGSDVNESKAIQRSTGDIVQNMRHNNGGARYYATSPDASGAFGAMTRADALPDPGNNADEISYLRPGAGKPGLTKTALFSNTAATSGRNELTVRLSEDDGATWPHRAVIKPGQAGYSTMAVLDDGSLATLYEVGNTGGLHFARFTPTWLRG</sequence>
<dbReference type="InterPro" id="IPR036278">
    <property type="entry name" value="Sialidase_sf"/>
</dbReference>
<dbReference type="InterPro" id="IPR011040">
    <property type="entry name" value="Sialidase"/>
</dbReference>
<dbReference type="InterPro" id="IPR008475">
    <property type="entry name" value="PLipase_C_C"/>
</dbReference>
<reference evidence="7 8" key="1">
    <citation type="submission" date="2018-06" db="EMBL/GenBank/DDBJ databases">
        <title>Streptomyces reniochalinae sp. nov. and Streptomyces diacarnus sp. nov. from marine sponges.</title>
        <authorList>
            <person name="Li L."/>
        </authorList>
    </citation>
    <scope>NUCLEOTIDE SEQUENCE [LARGE SCALE GENOMIC DNA]</scope>
    <source>
        <strain evidence="7 8">LHW51701</strain>
    </source>
</reference>
<dbReference type="Gene3D" id="2.120.10.10">
    <property type="match status" value="1"/>
</dbReference>
<dbReference type="GO" id="GO:0005737">
    <property type="term" value="C:cytoplasm"/>
    <property type="evidence" value="ECO:0007669"/>
    <property type="project" value="TreeGrafter"/>
</dbReference>
<proteinExistence type="inferred from homology"/>
<dbReference type="GO" id="GO:0016020">
    <property type="term" value="C:membrane"/>
    <property type="evidence" value="ECO:0007669"/>
    <property type="project" value="TreeGrafter"/>
</dbReference>
<comment type="similarity">
    <text evidence="2">Belongs to the glycosyl hydrolase 33 family.</text>
</comment>
<dbReference type="EMBL" id="QOIN01000047">
    <property type="protein sequence ID" value="RCG20597.1"/>
    <property type="molecule type" value="Genomic_DNA"/>
</dbReference>
<feature type="signal peptide" evidence="4">
    <location>
        <begin position="1"/>
        <end position="29"/>
    </location>
</feature>
<feature type="chain" id="PRO_5016843726" description="exo-alpha-sialidase" evidence="4">
    <location>
        <begin position="30"/>
        <end position="479"/>
    </location>
</feature>
<comment type="caution">
    <text evidence="7">The sequence shown here is derived from an EMBL/GenBank/DDBJ whole genome shotgun (WGS) entry which is preliminary data.</text>
</comment>
<accession>A0A367ET59</accession>
<dbReference type="CDD" id="cd15482">
    <property type="entry name" value="Sialidase_non-viral"/>
    <property type="match status" value="1"/>
</dbReference>
<dbReference type="PANTHER" id="PTHR10628:SF30">
    <property type="entry name" value="EXO-ALPHA-SIALIDASE"/>
    <property type="match status" value="1"/>
</dbReference>
<dbReference type="Pfam" id="PF05506">
    <property type="entry name" value="PLipase_C_C"/>
    <property type="match status" value="1"/>
</dbReference>
<feature type="domain" description="Bacterial phospholipase C C-terminal" evidence="5">
    <location>
        <begin position="36"/>
        <end position="110"/>
    </location>
</feature>
<evidence type="ECO:0000256" key="2">
    <source>
        <dbReference type="ARBA" id="ARBA00009348"/>
    </source>
</evidence>
<evidence type="ECO:0000256" key="4">
    <source>
        <dbReference type="SAM" id="SignalP"/>
    </source>
</evidence>
<dbReference type="Pfam" id="PF13088">
    <property type="entry name" value="BNR_2"/>
    <property type="match status" value="1"/>
</dbReference>
<dbReference type="GO" id="GO:0009313">
    <property type="term" value="P:oligosaccharide catabolic process"/>
    <property type="evidence" value="ECO:0007669"/>
    <property type="project" value="TreeGrafter"/>
</dbReference>
<keyword evidence="4" id="KW-0732">Signal</keyword>
<evidence type="ECO:0000313" key="8">
    <source>
        <dbReference type="Proteomes" id="UP000252914"/>
    </source>
</evidence>
<dbReference type="GO" id="GO:0004629">
    <property type="term" value="F:phospholipase C activity"/>
    <property type="evidence" value="ECO:0007669"/>
    <property type="project" value="InterPro"/>
</dbReference>
<feature type="domain" description="Sialidase" evidence="6">
    <location>
        <begin position="178"/>
        <end position="455"/>
    </location>
</feature>
<evidence type="ECO:0000259" key="5">
    <source>
        <dbReference type="Pfam" id="PF05506"/>
    </source>
</evidence>
<dbReference type="SUPFAM" id="SSF50939">
    <property type="entry name" value="Sialidases"/>
    <property type="match status" value="1"/>
</dbReference>
<evidence type="ECO:0000313" key="7">
    <source>
        <dbReference type="EMBL" id="RCG20597.1"/>
    </source>
</evidence>
<organism evidence="7 8">
    <name type="scientific">Streptomyces diacarni</name>
    <dbReference type="NCBI Taxonomy" id="2800381"/>
    <lineage>
        <taxon>Bacteria</taxon>
        <taxon>Bacillati</taxon>
        <taxon>Actinomycetota</taxon>
        <taxon>Actinomycetes</taxon>
        <taxon>Kitasatosporales</taxon>
        <taxon>Streptomycetaceae</taxon>
        <taxon>Streptomyces</taxon>
    </lineage>
</organism>
<evidence type="ECO:0000256" key="1">
    <source>
        <dbReference type="ARBA" id="ARBA00000427"/>
    </source>
</evidence>
<name>A0A367ET59_9ACTN</name>
<dbReference type="GO" id="GO:0004308">
    <property type="term" value="F:exo-alpha-sialidase activity"/>
    <property type="evidence" value="ECO:0007669"/>
    <property type="project" value="UniProtKB-EC"/>
</dbReference>
<dbReference type="Proteomes" id="UP000252914">
    <property type="component" value="Unassembled WGS sequence"/>
</dbReference>
<protein>
    <recommendedName>
        <fullName evidence="3">exo-alpha-sialidase</fullName>
        <ecNumber evidence="3">3.2.1.18</ecNumber>
    </recommendedName>
</protein>
<evidence type="ECO:0000256" key="3">
    <source>
        <dbReference type="ARBA" id="ARBA00012733"/>
    </source>
</evidence>